<dbReference type="Gene3D" id="3.40.50.11440">
    <property type="match status" value="1"/>
</dbReference>
<proteinExistence type="predicted"/>
<evidence type="ECO:0000259" key="1">
    <source>
        <dbReference type="Pfam" id="PF09861"/>
    </source>
</evidence>
<feature type="non-terminal residue" evidence="2">
    <location>
        <position position="1"/>
    </location>
</feature>
<dbReference type="Pfam" id="PF09861">
    <property type="entry name" value="Lar_N"/>
    <property type="match status" value="1"/>
</dbReference>
<feature type="domain" description="LarA-like N-terminal" evidence="1">
    <location>
        <begin position="26"/>
        <end position="155"/>
    </location>
</feature>
<accession>A0A382GFY4</accession>
<dbReference type="AlphaFoldDB" id="A0A382GFY4"/>
<dbReference type="InterPro" id="IPR018657">
    <property type="entry name" value="LarA-like_N"/>
</dbReference>
<reference evidence="2" key="1">
    <citation type="submission" date="2018-05" db="EMBL/GenBank/DDBJ databases">
        <authorList>
            <person name="Lanie J.A."/>
            <person name="Ng W.-L."/>
            <person name="Kazmierczak K.M."/>
            <person name="Andrzejewski T.M."/>
            <person name="Davidsen T.M."/>
            <person name="Wayne K.J."/>
            <person name="Tettelin H."/>
            <person name="Glass J.I."/>
            <person name="Rusch D."/>
            <person name="Podicherti R."/>
            <person name="Tsui H.-C.T."/>
            <person name="Winkler M.E."/>
        </authorList>
    </citation>
    <scope>NUCLEOTIDE SEQUENCE</scope>
</reference>
<protein>
    <recommendedName>
        <fullName evidence="1">LarA-like N-terminal domain-containing protein</fullName>
    </recommendedName>
</protein>
<sequence>QISLVQDRLTPGMRVALTVGSRGIANIKEIVLAVLGELKAAGVESFIVPAMGSHGGATPEGQKRILADYGITEETMGVPIEVDMETREVGRTPDGVSAFTSSVALSADGIVVLNRVKPHTDYFSHTIGSGLIKMMVVGMGKHDGAANFHRTAVHHGYEKTLRMLGHVVLDNVPILFGIGLVENQYHETVRLEAVLPEKIEAKESEFLAQASSLMPVLPFEEVDLLVIDRIGKNISGVGMDPNVIGRHAHHYSTLLNNELGCSPFVRRIFVRDLTPETHGNAIGIGLADATTRRLVEATDYESMLINVRTALTLHSAKLPAQFPSDRSAISAMLDTLALDDPAQARVVRISNTLELTRLEISESLAEIAKGNDSLTVESEPFDWGFDSEDNLQEL</sequence>
<dbReference type="EMBL" id="UINC01054879">
    <property type="protein sequence ID" value="SVB73111.1"/>
    <property type="molecule type" value="Genomic_DNA"/>
</dbReference>
<dbReference type="GO" id="GO:0050043">
    <property type="term" value="F:lactate racemase activity"/>
    <property type="evidence" value="ECO:0007669"/>
    <property type="project" value="InterPro"/>
</dbReference>
<name>A0A382GFY4_9ZZZZ</name>
<gene>
    <name evidence="2" type="ORF">METZ01_LOCUS225965</name>
</gene>
<evidence type="ECO:0000313" key="2">
    <source>
        <dbReference type="EMBL" id="SVB73111.1"/>
    </source>
</evidence>
<organism evidence="2">
    <name type="scientific">marine metagenome</name>
    <dbReference type="NCBI Taxonomy" id="408172"/>
    <lineage>
        <taxon>unclassified sequences</taxon>
        <taxon>metagenomes</taxon>
        <taxon>ecological metagenomes</taxon>
    </lineage>
</organism>